<proteinExistence type="inferred from homology"/>
<dbReference type="InterPro" id="IPR017856">
    <property type="entry name" value="Integrase-like_N"/>
</dbReference>
<evidence type="ECO:0000259" key="3">
    <source>
        <dbReference type="Pfam" id="PF20772"/>
    </source>
</evidence>
<evidence type="ECO:0000256" key="1">
    <source>
        <dbReference type="ARBA" id="ARBA00008724"/>
    </source>
</evidence>
<protein>
    <recommendedName>
        <fullName evidence="6">Transcriptional regulatory protein</fullName>
    </recommendedName>
</protein>
<evidence type="ECO:0000259" key="2">
    <source>
        <dbReference type="Pfam" id="PF01709"/>
    </source>
</evidence>
<dbReference type="InterPro" id="IPR002876">
    <property type="entry name" value="Transcrip_reg_TACO1-like"/>
</dbReference>
<comment type="caution">
    <text evidence="4">The sequence shown here is derived from an EMBL/GenBank/DDBJ whole genome shotgun (WGS) entry which is preliminary data.</text>
</comment>
<dbReference type="Gene3D" id="3.30.70.980">
    <property type="match status" value="2"/>
</dbReference>
<dbReference type="GO" id="GO:0032543">
    <property type="term" value="P:mitochondrial translation"/>
    <property type="evidence" value="ECO:0007669"/>
    <property type="project" value="EnsemblFungi"/>
</dbReference>
<dbReference type="InterPro" id="IPR026564">
    <property type="entry name" value="Transcrip_reg_TACO1-like_dom3"/>
</dbReference>
<dbReference type="OrthoDB" id="2017544at2759"/>
<dbReference type="AlphaFoldDB" id="A0A2P7YSK0"/>
<dbReference type="RefSeq" id="XP_024714146.1">
    <property type="nucleotide sequence ID" value="XM_024857647.1"/>
</dbReference>
<dbReference type="EMBL" id="PYFQ01000004">
    <property type="protein sequence ID" value="PSK38960.1"/>
    <property type="molecule type" value="Genomic_DNA"/>
</dbReference>
<dbReference type="InterPro" id="IPR048300">
    <property type="entry name" value="TACO1_YebC-like_2nd/3rd_dom"/>
</dbReference>
<dbReference type="PANTHER" id="PTHR12532:SF0">
    <property type="entry name" value="TRANSLATIONAL ACTIVATOR OF CYTOCHROME C OXIDASE 1"/>
    <property type="match status" value="1"/>
</dbReference>
<evidence type="ECO:0000313" key="4">
    <source>
        <dbReference type="EMBL" id="PSK38960.1"/>
    </source>
</evidence>
<keyword evidence="5" id="KW-1185">Reference proteome</keyword>
<evidence type="ECO:0008006" key="6">
    <source>
        <dbReference type="Google" id="ProtNLM"/>
    </source>
</evidence>
<comment type="similarity">
    <text evidence="1">Belongs to the TACO1 family.</text>
</comment>
<feature type="domain" description="TACO1/YebC-like N-terminal" evidence="3">
    <location>
        <begin position="27"/>
        <end position="95"/>
    </location>
</feature>
<dbReference type="InterPro" id="IPR049083">
    <property type="entry name" value="TACO1_YebC_N"/>
</dbReference>
<dbReference type="GO" id="GO:0099617">
    <property type="term" value="C:matrix side of mitochondrial inner membrane"/>
    <property type="evidence" value="ECO:0007669"/>
    <property type="project" value="EnsemblFungi"/>
</dbReference>
<dbReference type="GeneID" id="36565655"/>
<evidence type="ECO:0000313" key="5">
    <source>
        <dbReference type="Proteomes" id="UP000241107"/>
    </source>
</evidence>
<dbReference type="Gene3D" id="1.10.10.200">
    <property type="match status" value="1"/>
</dbReference>
<gene>
    <name evidence="4" type="ORF">C7M61_002266</name>
</gene>
<dbReference type="SUPFAM" id="SSF75625">
    <property type="entry name" value="YebC-like"/>
    <property type="match status" value="1"/>
</dbReference>
<dbReference type="Proteomes" id="UP000241107">
    <property type="component" value="Unassembled WGS sequence"/>
</dbReference>
<organism evidence="4 5">
    <name type="scientific">Candidozyma pseudohaemuli</name>
    <dbReference type="NCBI Taxonomy" id="418784"/>
    <lineage>
        <taxon>Eukaryota</taxon>
        <taxon>Fungi</taxon>
        <taxon>Dikarya</taxon>
        <taxon>Ascomycota</taxon>
        <taxon>Saccharomycotina</taxon>
        <taxon>Pichiomycetes</taxon>
        <taxon>Metschnikowiaceae</taxon>
        <taxon>Candidozyma</taxon>
    </lineage>
</organism>
<accession>A0A2P7YSK0</accession>
<dbReference type="STRING" id="418784.A0A2P7YSK0"/>
<dbReference type="Pfam" id="PF01709">
    <property type="entry name" value="Transcrip_reg"/>
    <property type="match status" value="1"/>
</dbReference>
<dbReference type="VEuPathDB" id="FungiDB:C7M61_002266"/>
<reference evidence="4 5" key="1">
    <citation type="submission" date="2018-03" db="EMBL/GenBank/DDBJ databases">
        <title>Candida pseudohaemulonii genome assembly and annotation.</title>
        <authorList>
            <person name="Munoz J.F."/>
            <person name="Gade L.G."/>
            <person name="Chow N.A."/>
            <person name="Litvintseva A.P."/>
            <person name="Loparev V.N."/>
            <person name="Cuomo C.A."/>
        </authorList>
    </citation>
    <scope>NUCLEOTIDE SEQUENCE [LARGE SCALE GENOMIC DNA]</scope>
    <source>
        <strain evidence="4 5">B12108</strain>
    </source>
</reference>
<dbReference type="Pfam" id="PF20772">
    <property type="entry name" value="TACO1_YebC_N"/>
    <property type="match status" value="1"/>
</dbReference>
<dbReference type="HAMAP" id="MF_00693">
    <property type="entry name" value="Transcrip_reg_TACO1"/>
    <property type="match status" value="1"/>
</dbReference>
<feature type="domain" description="TACO1/YebC-like second and third" evidence="2">
    <location>
        <begin position="105"/>
        <end position="268"/>
    </location>
</feature>
<sequence length="271" mass="30362">MSLLRLARAVPQRGLHISRPLLAGHLKWQNIRHDKAKNDAKKSKEAHFLASRIEASVKSGGTEGNAQLQTLMEKARKMNVTKKIIENAIKRGTGEVTGEGSAAAQTTYEFMGPNGTAFIIEAETDNKARTIGRVKHAMTKFNANLSPCQYLFQRKGEIVFEPLNEDEQLDDVLEVAIDIGADDVENFNDVDDEYGGARLFRILTDPSELNSVSNSLASRGYKLRDSKSIFHAEDLNQVDFPEDQEKAFGKMIQQLDEISEVTNYYMNIRQL</sequence>
<dbReference type="InterPro" id="IPR029072">
    <property type="entry name" value="YebC-like"/>
</dbReference>
<name>A0A2P7YSK0_9ASCO</name>
<dbReference type="PANTHER" id="PTHR12532">
    <property type="entry name" value="TRANSLATIONAL ACTIVATOR OF CYTOCHROME C OXIDASE 1"/>
    <property type="match status" value="1"/>
</dbReference>